<name>A0A923N650_9BACT</name>
<dbReference type="Gene3D" id="2.130.10.10">
    <property type="entry name" value="YVTN repeat-like/Quinoprotein amine dehydrogenase"/>
    <property type="match status" value="1"/>
</dbReference>
<dbReference type="PANTHER" id="PTHR47197:SF3">
    <property type="entry name" value="DIHYDRO-HEME D1 DEHYDROGENASE"/>
    <property type="match status" value="1"/>
</dbReference>
<dbReference type="PANTHER" id="PTHR47197">
    <property type="entry name" value="PROTEIN NIRF"/>
    <property type="match status" value="1"/>
</dbReference>
<dbReference type="SUPFAM" id="SSF51004">
    <property type="entry name" value="C-terminal (heme d1) domain of cytochrome cd1-nitrite reductase"/>
    <property type="match status" value="1"/>
</dbReference>
<gene>
    <name evidence="2" type="ORF">H8S84_08565</name>
</gene>
<dbReference type="Proteomes" id="UP000603640">
    <property type="component" value="Unassembled WGS sequence"/>
</dbReference>
<dbReference type="InterPro" id="IPR011964">
    <property type="entry name" value="YVTN_b-propeller_repeat"/>
</dbReference>
<evidence type="ECO:0000313" key="2">
    <source>
        <dbReference type="EMBL" id="MBC5992884.1"/>
    </source>
</evidence>
<organism evidence="2 3">
    <name type="scientific">Pontibacter cellulosilyticus</name>
    <dbReference type="NCBI Taxonomy" id="1720253"/>
    <lineage>
        <taxon>Bacteria</taxon>
        <taxon>Pseudomonadati</taxon>
        <taxon>Bacteroidota</taxon>
        <taxon>Cytophagia</taxon>
        <taxon>Cytophagales</taxon>
        <taxon>Hymenobacteraceae</taxon>
        <taxon>Pontibacter</taxon>
    </lineage>
</organism>
<keyword evidence="1" id="KW-0732">Signal</keyword>
<dbReference type="Pfam" id="PF16819">
    <property type="entry name" value="DUF5074"/>
    <property type="match status" value="1"/>
</dbReference>
<evidence type="ECO:0008006" key="4">
    <source>
        <dbReference type="Google" id="ProtNLM"/>
    </source>
</evidence>
<dbReference type="InterPro" id="IPR015943">
    <property type="entry name" value="WD40/YVTN_repeat-like_dom_sf"/>
</dbReference>
<dbReference type="PROSITE" id="PS51257">
    <property type="entry name" value="PROKAR_LIPOPROTEIN"/>
    <property type="match status" value="1"/>
</dbReference>
<evidence type="ECO:0000256" key="1">
    <source>
        <dbReference type="SAM" id="SignalP"/>
    </source>
</evidence>
<feature type="chain" id="PRO_5037381319" description="YncE family protein" evidence="1">
    <location>
        <begin position="21"/>
        <end position="362"/>
    </location>
</feature>
<dbReference type="InterPro" id="IPR031815">
    <property type="entry name" value="DUF5074"/>
</dbReference>
<comment type="caution">
    <text evidence="2">The sequence shown here is derived from an EMBL/GenBank/DDBJ whole genome shotgun (WGS) entry which is preliminary data.</text>
</comment>
<dbReference type="NCBIfam" id="TIGR02276">
    <property type="entry name" value="beta_rpt_yvtn"/>
    <property type="match status" value="1"/>
</dbReference>
<reference evidence="2" key="1">
    <citation type="submission" date="2020-08" db="EMBL/GenBank/DDBJ databases">
        <title>Pontibacter sp. SD6 16S ribosomal RNA gene Genome sequencing and assembly.</title>
        <authorList>
            <person name="Kang M."/>
        </authorList>
    </citation>
    <scope>NUCLEOTIDE SEQUENCE</scope>
    <source>
        <strain evidence="2">SD6</strain>
    </source>
</reference>
<feature type="signal peptide" evidence="1">
    <location>
        <begin position="1"/>
        <end position="20"/>
    </location>
</feature>
<sequence length="362" mass="38509">MKRLNTFRSFFSAIALSVAAFGFTSCDDNNNDAPSGAYAEEGVFVVNEGNYGTPTGSVSYYSKTAKQVQNGIFSKENDSRPLGDVVQSMTIQNDRAYIVANNSNKIEVVNTYTFKSEGVIEGLLLPRYFVALNNTKGYVTEWVSFGQAGRVSVIDLASRTVTKTISVGVMPEKLLLVNGKLYVTNGGGNSVSVINTNTDVVEQSITVSDSPNGLVLDKNNNVWVLSGGKVAYNSDWTVDYTKTTAGALNMINPSTQAVQTTFTFPGNQSQPGNLAISSGKDKLYFNYAGKTYAHNIGASSLSNSVLINRSFYGLGVDPETGLIYGGDANGFAGDGTVYIYNPDGTSAGSFTAGIAPNGFVFN</sequence>
<dbReference type="AlphaFoldDB" id="A0A923N650"/>
<dbReference type="EMBL" id="JACRVF010000002">
    <property type="protein sequence ID" value="MBC5992884.1"/>
    <property type="molecule type" value="Genomic_DNA"/>
</dbReference>
<evidence type="ECO:0000313" key="3">
    <source>
        <dbReference type="Proteomes" id="UP000603640"/>
    </source>
</evidence>
<keyword evidence="3" id="KW-1185">Reference proteome</keyword>
<dbReference type="InterPro" id="IPR051200">
    <property type="entry name" value="Host-pathogen_enzymatic-act"/>
</dbReference>
<accession>A0A923N650</accession>
<proteinExistence type="predicted"/>
<dbReference type="RefSeq" id="WP_187066910.1">
    <property type="nucleotide sequence ID" value="NZ_JACRVF010000002.1"/>
</dbReference>
<protein>
    <recommendedName>
        <fullName evidence="4">YncE family protein</fullName>
    </recommendedName>
</protein>
<dbReference type="InterPro" id="IPR011048">
    <property type="entry name" value="Haem_d1_sf"/>
</dbReference>